<dbReference type="InterPro" id="IPR038081">
    <property type="entry name" value="CalX-like_sf"/>
</dbReference>
<dbReference type="InterPro" id="IPR024079">
    <property type="entry name" value="MetalloPept_cat_dom_sf"/>
</dbReference>
<protein>
    <submittedName>
        <fullName evidence="6">Ser-Thr-rich glycosyl-phosphatidyl-inositol-anchored membrane family protein</fullName>
    </submittedName>
</protein>
<dbReference type="InterPro" id="IPR028994">
    <property type="entry name" value="Integrin_alpha_N"/>
</dbReference>
<name>A0ABX5XNW7_9BACT</name>
<dbReference type="InterPro" id="IPR013783">
    <property type="entry name" value="Ig-like_fold"/>
</dbReference>
<feature type="domain" description="Calx-beta" evidence="5">
    <location>
        <begin position="908"/>
        <end position="1002"/>
    </location>
</feature>
<reference evidence="6 7" key="1">
    <citation type="submission" date="2019-02" db="EMBL/GenBank/DDBJ databases">
        <title>Deep-cultivation of Planctomycetes and their phenomic and genomic characterization uncovers novel biology.</title>
        <authorList>
            <person name="Wiegand S."/>
            <person name="Jogler M."/>
            <person name="Boedeker C."/>
            <person name="Pinto D."/>
            <person name="Vollmers J."/>
            <person name="Rivas-Marin E."/>
            <person name="Kohn T."/>
            <person name="Peeters S.H."/>
            <person name="Heuer A."/>
            <person name="Rast P."/>
            <person name="Oberbeckmann S."/>
            <person name="Bunk B."/>
            <person name="Jeske O."/>
            <person name="Meyerdierks A."/>
            <person name="Storesund J.E."/>
            <person name="Kallscheuer N."/>
            <person name="Luecker S."/>
            <person name="Lage O.M."/>
            <person name="Pohl T."/>
            <person name="Merkel B.J."/>
            <person name="Hornburger P."/>
            <person name="Mueller R.-W."/>
            <person name="Bruemmer F."/>
            <person name="Labrenz M."/>
            <person name="Spormann A.M."/>
            <person name="Op den Camp H."/>
            <person name="Overmann J."/>
            <person name="Amann R."/>
            <person name="Jetten M.S.M."/>
            <person name="Mascher T."/>
            <person name="Medema M.H."/>
            <person name="Devos D.P."/>
            <person name="Kaster A.-K."/>
            <person name="Ovreas L."/>
            <person name="Rohde M."/>
            <person name="Galperin M.Y."/>
            <person name="Jogler C."/>
        </authorList>
    </citation>
    <scope>NUCLEOTIDE SEQUENCE [LARGE SCALE GENOMIC DNA]</scope>
    <source>
        <strain evidence="6 7">TBK1r</strain>
    </source>
</reference>
<sequence>MSANRRHVDSKPRRKRGLTATGRGGVTPRRPSRRRVFEVLERRLLLAIGVDNLSVGAGVSTYKLALATTVEFTAEACTVSTTCNPQTATQTEQRNVASDALDQIVAEVNAIFQRELAIKLELIPDNDLLISTGSTSFDGYSDSDTNSLLIENGPEIEDRLTISGSSTTGVGARNEYDLGHVLAVGAGGGLATLGAVGQSNKAQGVSGVSSPLTLGSNNVVTVSDSMLGILLHELGHQFGAEHSFNGASGNCSQRAVESSYEPGSGSTIMAYQGICGSDNLPVEPGDERYFHAGSFDEIQRFISTTIPTLRPPVANGNTIPTIDAGPDVTIPAGTPFVLTADASDPDSGDSLTYTWEQIDVGSPSSGQTVPIPDAADAVGPLFRSFAPTAAPDRTFPRLSDILANTSPLTNRGEHLPTQSRVMNFRATARDNHDVSGATISGVRSDDVRVTVVDTGAAFEITSPNTSVTWSGGSSETVTWAVAGTNANGINTATIQLSLSLDGGNTFPILLGNYPNNGSASIVVPNLDVSTSQARIRAKGVGNVFFDISDQNFSVSANASAAGVTIVETGAGTALRETPGIVTDSYQIALDSAPSGGADVTITVTADAQSEISLTNAAGSFAGSQTLVFNHTTPQNVFVRAIDDLAVEGTHASTISHAITATDDATNYPLSLAIASVAADIIDNDSAFPASGSGQLVGIDFDPIAGSSPTNWTRVDVGSNPPSFVLNDLIDEAGNATTIDLLFDDNTGSGTSTPSSGTLPSHTPSLAGIDGLLYSGPFGGPPAPIDVTWAGLTPGFEYDLYVFALENFIDTFDQRVTITGDGTPITFNQVTSNGVLMINDEAGSNARTLESYAERVTATEFGTIRVRVEANAGSAGIVIPGLAISEVIPATTIASINASNLTQSEGDSGTTSFSFTVTRSGDVSSSATVNYAVTPRDGNPVNAADFGGSFPSGQVQFQAGQTTSQVVTFNVSGDSVGEADERFTVTLSGPSDGARLAVTSAIGTISNDDGSLGSGSITLDTIGLYQPDAPLFHLRNALSSGGSDQFFAFGPGGNAGWIPLSGDWNGDGIDTIGLYQPDISLFHLKDSFTPGASDQYFAFGPGGNAGWIPLAGDWNGDGTDTIGLYQPDISLFHLKDTFTSGASDQYFAFGPGGNAGWIPLAGDWNGDGTDTIGLYQPDISLFHLKDTFTSGASDQYFGFGPGGNAGWLPMVGDWNGDGTDTIGLYEPAVSRFHLKDSFTAGASDYFFIFGPGGNAGWTPISGDWNGPSSPPPPPPPPTSNGSSSGSGGQAQRAEVADDAETPEAFLVSLLVTRSPQARSATPSAGIAVMETTDESKPRDRSVALMTDTIADHAIGGNESLRLLDEALSRW</sequence>
<evidence type="ECO:0000313" key="7">
    <source>
        <dbReference type="Proteomes" id="UP000318081"/>
    </source>
</evidence>
<dbReference type="SUPFAM" id="SSF69318">
    <property type="entry name" value="Integrin alpha N-terminal domain"/>
    <property type="match status" value="1"/>
</dbReference>
<evidence type="ECO:0000256" key="4">
    <source>
        <dbReference type="SAM" id="MobiDB-lite"/>
    </source>
</evidence>
<feature type="compositionally biased region" description="Basic and acidic residues" evidence="4">
    <location>
        <begin position="1"/>
        <end position="11"/>
    </location>
</feature>
<evidence type="ECO:0000256" key="3">
    <source>
        <dbReference type="ARBA" id="ARBA00022837"/>
    </source>
</evidence>
<dbReference type="RefSeq" id="WP_419581237.1">
    <property type="nucleotide sequence ID" value="NZ_CP036432.1"/>
</dbReference>
<dbReference type="Pfam" id="PF03160">
    <property type="entry name" value="Calx-beta"/>
    <property type="match status" value="1"/>
</dbReference>
<evidence type="ECO:0000256" key="2">
    <source>
        <dbReference type="ARBA" id="ARBA00022737"/>
    </source>
</evidence>
<dbReference type="Proteomes" id="UP000318081">
    <property type="component" value="Chromosome"/>
</dbReference>
<dbReference type="SUPFAM" id="SSF55486">
    <property type="entry name" value="Metalloproteases ('zincins'), catalytic domain"/>
    <property type="match status" value="1"/>
</dbReference>
<proteinExistence type="predicted"/>
<gene>
    <name evidence="6" type="ORF">TBK1r_23820</name>
</gene>
<dbReference type="Gene3D" id="2.60.40.10">
    <property type="entry name" value="Immunoglobulins"/>
    <property type="match status" value="1"/>
</dbReference>
<keyword evidence="7" id="KW-1185">Reference proteome</keyword>
<organism evidence="6 7">
    <name type="scientific">Stieleria magnilauensis</name>
    <dbReference type="NCBI Taxonomy" id="2527963"/>
    <lineage>
        <taxon>Bacteria</taxon>
        <taxon>Pseudomonadati</taxon>
        <taxon>Planctomycetota</taxon>
        <taxon>Planctomycetia</taxon>
        <taxon>Pirellulales</taxon>
        <taxon>Pirellulaceae</taxon>
        <taxon>Stieleria</taxon>
    </lineage>
</organism>
<feature type="region of interest" description="Disordered" evidence="4">
    <location>
        <begin position="1257"/>
        <end position="1297"/>
    </location>
</feature>
<dbReference type="EMBL" id="CP036432">
    <property type="protein sequence ID" value="QDV83442.1"/>
    <property type="molecule type" value="Genomic_DNA"/>
</dbReference>
<keyword evidence="3" id="KW-0106">Calcium</keyword>
<dbReference type="SUPFAM" id="SSF141072">
    <property type="entry name" value="CalX-like"/>
    <property type="match status" value="1"/>
</dbReference>
<dbReference type="Gene3D" id="3.40.390.10">
    <property type="entry name" value="Collagenase (Catalytic Domain)"/>
    <property type="match status" value="1"/>
</dbReference>
<dbReference type="Pfam" id="PF13583">
    <property type="entry name" value="Reprolysin_4"/>
    <property type="match status" value="1"/>
</dbReference>
<keyword evidence="2" id="KW-0677">Repeat</keyword>
<dbReference type="InterPro" id="IPR003644">
    <property type="entry name" value="Calx_beta"/>
</dbReference>
<keyword evidence="1" id="KW-0732">Signal</keyword>
<evidence type="ECO:0000256" key="1">
    <source>
        <dbReference type="ARBA" id="ARBA00022729"/>
    </source>
</evidence>
<evidence type="ECO:0000313" key="6">
    <source>
        <dbReference type="EMBL" id="QDV83442.1"/>
    </source>
</evidence>
<accession>A0ABX5XNW7</accession>
<dbReference type="Gene3D" id="2.60.40.2030">
    <property type="match status" value="1"/>
</dbReference>
<evidence type="ECO:0000259" key="5">
    <source>
        <dbReference type="Pfam" id="PF03160"/>
    </source>
</evidence>
<feature type="region of interest" description="Disordered" evidence="4">
    <location>
        <begin position="1"/>
        <end position="30"/>
    </location>
</feature>
<feature type="compositionally biased region" description="Pro residues" evidence="4">
    <location>
        <begin position="1267"/>
        <end position="1277"/>
    </location>
</feature>